<protein>
    <submittedName>
        <fullName evidence="1">Uncharacterized protein</fullName>
    </submittedName>
</protein>
<dbReference type="Proteomes" id="UP000566819">
    <property type="component" value="Unassembled WGS sequence"/>
</dbReference>
<proteinExistence type="predicted"/>
<sequence>MLTVMLNQILTSALRCPAPPASIALYCPVSDSTRSQIEDTIRTVSRRWLKPPRPRNKAKMALFGLKQHSREILALDLTSVKPPRLSRHTAPVLAGAGSGK</sequence>
<organism evidence="1 2">
    <name type="scientific">Cudoniella acicularis</name>
    <dbReference type="NCBI Taxonomy" id="354080"/>
    <lineage>
        <taxon>Eukaryota</taxon>
        <taxon>Fungi</taxon>
        <taxon>Dikarya</taxon>
        <taxon>Ascomycota</taxon>
        <taxon>Pezizomycotina</taxon>
        <taxon>Leotiomycetes</taxon>
        <taxon>Helotiales</taxon>
        <taxon>Tricladiaceae</taxon>
        <taxon>Cudoniella</taxon>
    </lineage>
</organism>
<name>A0A8H4RJZ5_9HELO</name>
<keyword evidence="2" id="KW-1185">Reference proteome</keyword>
<gene>
    <name evidence="1" type="ORF">G7Y89_g7701</name>
</gene>
<accession>A0A8H4RJZ5</accession>
<dbReference type="AlphaFoldDB" id="A0A8H4RJZ5"/>
<dbReference type="EMBL" id="JAAMPI010000550">
    <property type="protein sequence ID" value="KAF4630438.1"/>
    <property type="molecule type" value="Genomic_DNA"/>
</dbReference>
<comment type="caution">
    <text evidence="1">The sequence shown here is derived from an EMBL/GenBank/DDBJ whole genome shotgun (WGS) entry which is preliminary data.</text>
</comment>
<reference evidence="1 2" key="1">
    <citation type="submission" date="2020-03" db="EMBL/GenBank/DDBJ databases">
        <title>Draft Genome Sequence of Cudoniella acicularis.</title>
        <authorList>
            <person name="Buettner E."/>
            <person name="Kellner H."/>
        </authorList>
    </citation>
    <scope>NUCLEOTIDE SEQUENCE [LARGE SCALE GENOMIC DNA]</scope>
    <source>
        <strain evidence="1 2">DSM 108380</strain>
    </source>
</reference>
<evidence type="ECO:0000313" key="1">
    <source>
        <dbReference type="EMBL" id="KAF4630438.1"/>
    </source>
</evidence>
<evidence type="ECO:0000313" key="2">
    <source>
        <dbReference type="Proteomes" id="UP000566819"/>
    </source>
</evidence>